<dbReference type="InterPro" id="IPR021109">
    <property type="entry name" value="Peptidase_aspartic_dom_sf"/>
</dbReference>
<keyword evidence="1" id="KW-0378">Hydrolase</keyword>
<dbReference type="Gene3D" id="2.40.70.10">
    <property type="entry name" value="Acid Proteases"/>
    <property type="match status" value="2"/>
</dbReference>
<dbReference type="Pfam" id="PF13650">
    <property type="entry name" value="Asp_protease_2"/>
    <property type="match status" value="2"/>
</dbReference>
<dbReference type="SUPFAM" id="SSF50630">
    <property type="entry name" value="Acid proteases"/>
    <property type="match status" value="2"/>
</dbReference>
<dbReference type="GO" id="GO:0008233">
    <property type="term" value="F:peptidase activity"/>
    <property type="evidence" value="ECO:0007669"/>
    <property type="project" value="UniProtKB-KW"/>
</dbReference>
<protein>
    <submittedName>
        <fullName evidence="1">Aspartyl protease family protein</fullName>
    </submittedName>
</protein>
<dbReference type="GO" id="GO:0006508">
    <property type="term" value="P:proteolysis"/>
    <property type="evidence" value="ECO:0007669"/>
    <property type="project" value="UniProtKB-KW"/>
</dbReference>
<name>A0ABX9A4L6_9SPHN</name>
<sequence length="330" mass="35678">MIERSLLVAAGLLLCGNTPVPPTVQDKGEAEQAIASQDEAGTDSDIIDVGFDQDRYERMTVPVTISGKGPYRFFIDTGAQATVVTRKVTDELELVPTGRARLVAMGSSEIVDTIDIDQLEFADRSFSGITAPLLERKNIGADGILGLDSLQDLRVLIDFREDSMSIADARSSRGSTGYEIVVRARQRLGQMIITDARLNGVRTAVIIDTGAQNSLGNLALLNRLRARARETLTATDVNGAIVESELAMARRLVIGDMELTNVPIGFADSPAIEALGLSDRPALILGMGNLRMFERVAIDFASRRVLFDLPGTVRRQDLVAPGFMATRTKS</sequence>
<dbReference type="Proteomes" id="UP000824321">
    <property type="component" value="Chromosome"/>
</dbReference>
<keyword evidence="1" id="KW-0645">Protease</keyword>
<gene>
    <name evidence="1" type="ORF">K3136_05565</name>
</gene>
<evidence type="ECO:0000313" key="1">
    <source>
        <dbReference type="EMBL" id="QZD96160.1"/>
    </source>
</evidence>
<dbReference type="EMBL" id="CP081294">
    <property type="protein sequence ID" value="QZD96160.1"/>
    <property type="molecule type" value="Genomic_DNA"/>
</dbReference>
<dbReference type="InterPro" id="IPR034122">
    <property type="entry name" value="Retropepsin-like_bacterial"/>
</dbReference>
<accession>A0ABX9A4L6</accession>
<keyword evidence="2" id="KW-1185">Reference proteome</keyword>
<dbReference type="CDD" id="cd05483">
    <property type="entry name" value="retropepsin_like_bacteria"/>
    <property type="match status" value="1"/>
</dbReference>
<evidence type="ECO:0000313" key="2">
    <source>
        <dbReference type="Proteomes" id="UP000824321"/>
    </source>
</evidence>
<organism evidence="1 2">
    <name type="scientific">Qipengyuania gelatinilytica</name>
    <dbReference type="NCBI Taxonomy" id="2867231"/>
    <lineage>
        <taxon>Bacteria</taxon>
        <taxon>Pseudomonadati</taxon>
        <taxon>Pseudomonadota</taxon>
        <taxon>Alphaproteobacteria</taxon>
        <taxon>Sphingomonadales</taxon>
        <taxon>Erythrobacteraceae</taxon>
        <taxon>Qipengyuania</taxon>
    </lineage>
</organism>
<reference evidence="1 2" key="1">
    <citation type="submission" date="2021-08" db="EMBL/GenBank/DDBJ databases">
        <title>Comparative Genomics Analysis of the Genus Qipengyuania Reveals Extensive Genetic Diversity and Metabolic Versatility, Including the Description of Fifteen Novel Species.</title>
        <authorList>
            <person name="Liu Y."/>
        </authorList>
    </citation>
    <scope>NUCLEOTIDE SEQUENCE [LARGE SCALE GENOMIC DNA]</scope>
    <source>
        <strain evidence="1 2">1NDH1</strain>
    </source>
</reference>
<dbReference type="RefSeq" id="WP_221431884.1">
    <property type="nucleotide sequence ID" value="NZ_CP081294.1"/>
</dbReference>
<proteinExistence type="predicted"/>